<accession>A0A177C557</accession>
<organism evidence="1 2">
    <name type="scientific">Paraphaeosphaeria sporulosa</name>
    <dbReference type="NCBI Taxonomy" id="1460663"/>
    <lineage>
        <taxon>Eukaryota</taxon>
        <taxon>Fungi</taxon>
        <taxon>Dikarya</taxon>
        <taxon>Ascomycota</taxon>
        <taxon>Pezizomycotina</taxon>
        <taxon>Dothideomycetes</taxon>
        <taxon>Pleosporomycetidae</taxon>
        <taxon>Pleosporales</taxon>
        <taxon>Massarineae</taxon>
        <taxon>Didymosphaeriaceae</taxon>
        <taxon>Paraphaeosphaeria</taxon>
    </lineage>
</organism>
<name>A0A177C557_9PLEO</name>
<dbReference type="AlphaFoldDB" id="A0A177C557"/>
<proteinExistence type="predicted"/>
<reference evidence="1 2" key="1">
    <citation type="submission" date="2016-05" db="EMBL/GenBank/DDBJ databases">
        <title>Comparative analysis of secretome profiles of manganese(II)-oxidizing ascomycete fungi.</title>
        <authorList>
            <consortium name="DOE Joint Genome Institute"/>
            <person name="Zeiner C.A."/>
            <person name="Purvine S.O."/>
            <person name="Zink E.M."/>
            <person name="Wu S."/>
            <person name="Pasa-Tolic L."/>
            <person name="Chaput D.L."/>
            <person name="Haridas S."/>
            <person name="Grigoriev I.V."/>
            <person name="Santelli C.M."/>
            <person name="Hansel C.M."/>
        </authorList>
    </citation>
    <scope>NUCLEOTIDE SEQUENCE [LARGE SCALE GENOMIC DNA]</scope>
    <source>
        <strain evidence="1 2">AP3s5-JAC2a</strain>
    </source>
</reference>
<gene>
    <name evidence="1" type="ORF">CC84DRAFT_222390</name>
</gene>
<evidence type="ECO:0000313" key="2">
    <source>
        <dbReference type="Proteomes" id="UP000077069"/>
    </source>
</evidence>
<protein>
    <submittedName>
        <fullName evidence="1">Uncharacterized protein</fullName>
    </submittedName>
</protein>
<dbReference type="GeneID" id="28769115"/>
<keyword evidence="2" id="KW-1185">Reference proteome</keyword>
<dbReference type="InParanoid" id="A0A177C557"/>
<dbReference type="Proteomes" id="UP000077069">
    <property type="component" value="Unassembled WGS sequence"/>
</dbReference>
<dbReference type="EMBL" id="KV441557">
    <property type="protein sequence ID" value="OAG01810.1"/>
    <property type="molecule type" value="Genomic_DNA"/>
</dbReference>
<evidence type="ECO:0000313" key="1">
    <source>
        <dbReference type="EMBL" id="OAG01810.1"/>
    </source>
</evidence>
<dbReference type="RefSeq" id="XP_018032175.1">
    <property type="nucleotide sequence ID" value="XM_018185629.1"/>
</dbReference>
<sequence length="154" mass="17643">MYIEMFPGEAGLVPLARFSNRGFDDRISRHPTRCYRTLRELSAGGWPRAIFSRVGAELGMDLYATAREEGRALQNRPELERWRLGVSDLQRHVTDSACVVELVLASVPSSRQLGFGSFNSKQTTNKMTCPYVLFLQSIIPQKYMHMLHHRTDRL</sequence>